<proteinExistence type="predicted"/>
<keyword evidence="2" id="KW-1185">Reference proteome</keyword>
<evidence type="ECO:0000313" key="2">
    <source>
        <dbReference type="Proteomes" id="UP001434883"/>
    </source>
</evidence>
<name>A0ABV0QQL0_9TELE</name>
<gene>
    <name evidence="1" type="ORF">XENOCAPTIV_001487</name>
</gene>
<protein>
    <submittedName>
        <fullName evidence="1">Uncharacterized protein</fullName>
    </submittedName>
</protein>
<reference evidence="1 2" key="1">
    <citation type="submission" date="2021-06" db="EMBL/GenBank/DDBJ databases">
        <authorList>
            <person name="Palmer J.M."/>
        </authorList>
    </citation>
    <scope>NUCLEOTIDE SEQUENCE [LARGE SCALE GENOMIC DNA]</scope>
    <source>
        <strain evidence="1 2">XC_2019</strain>
        <tissue evidence="1">Muscle</tissue>
    </source>
</reference>
<evidence type="ECO:0000313" key="1">
    <source>
        <dbReference type="EMBL" id="MEQ2197647.1"/>
    </source>
</evidence>
<sequence>MCLRGDQFGQPCLNLFSLNTDVEVILKGIFGWDLSTKGVVFFGPSIQFLYPLLPMQKEPPGWELNPGPSCCKATMLTTVLPCSPACLSLLLSRNHIHTVHGQMHKHSSSVHPSFWGSRKRVVPISSVR</sequence>
<comment type="caution">
    <text evidence="1">The sequence shown here is derived from an EMBL/GenBank/DDBJ whole genome shotgun (WGS) entry which is preliminary data.</text>
</comment>
<dbReference type="Proteomes" id="UP001434883">
    <property type="component" value="Unassembled WGS sequence"/>
</dbReference>
<organism evidence="1 2">
    <name type="scientific">Xenoophorus captivus</name>
    <dbReference type="NCBI Taxonomy" id="1517983"/>
    <lineage>
        <taxon>Eukaryota</taxon>
        <taxon>Metazoa</taxon>
        <taxon>Chordata</taxon>
        <taxon>Craniata</taxon>
        <taxon>Vertebrata</taxon>
        <taxon>Euteleostomi</taxon>
        <taxon>Actinopterygii</taxon>
        <taxon>Neopterygii</taxon>
        <taxon>Teleostei</taxon>
        <taxon>Neoteleostei</taxon>
        <taxon>Acanthomorphata</taxon>
        <taxon>Ovalentaria</taxon>
        <taxon>Atherinomorphae</taxon>
        <taxon>Cyprinodontiformes</taxon>
        <taxon>Goodeidae</taxon>
        <taxon>Xenoophorus</taxon>
    </lineage>
</organism>
<dbReference type="EMBL" id="JAHRIN010017948">
    <property type="protein sequence ID" value="MEQ2197647.1"/>
    <property type="molecule type" value="Genomic_DNA"/>
</dbReference>
<accession>A0ABV0QQL0</accession>